<dbReference type="SFLD" id="SFLDS00003">
    <property type="entry name" value="Haloacid_Dehalogenase"/>
    <property type="match status" value="1"/>
</dbReference>
<evidence type="ECO:0000256" key="1">
    <source>
        <dbReference type="ARBA" id="ARBA00004651"/>
    </source>
</evidence>
<feature type="transmembrane region" description="Helical" evidence="13">
    <location>
        <begin position="387"/>
        <end position="409"/>
    </location>
</feature>
<keyword evidence="10 13" id="KW-0472">Membrane</keyword>
<dbReference type="InterPro" id="IPR001757">
    <property type="entry name" value="P_typ_ATPase"/>
</dbReference>
<keyword evidence="17" id="KW-1185">Reference proteome</keyword>
<name>A0A437S8G3_9FIRM</name>
<dbReference type="Pfam" id="PF00403">
    <property type="entry name" value="HMA"/>
    <property type="match status" value="1"/>
</dbReference>
<evidence type="ECO:0000256" key="9">
    <source>
        <dbReference type="ARBA" id="ARBA00022989"/>
    </source>
</evidence>
<keyword evidence="6 13" id="KW-0547">Nucleotide-binding</keyword>
<dbReference type="NCBIfam" id="TIGR01525">
    <property type="entry name" value="ATPase-IB_hvy"/>
    <property type="match status" value="1"/>
</dbReference>
<comment type="similarity">
    <text evidence="2 13">Belongs to the cation transport ATPase (P-type) (TC 3.A.3) family. Type IB subfamily.</text>
</comment>
<reference evidence="16 17" key="1">
    <citation type="submission" date="2018-11" db="EMBL/GenBank/DDBJ databases">
        <title>Genome sequencing and assembly of Anaerosphaera sp. nov., GS7-6-2.</title>
        <authorList>
            <person name="Rettenmaier R."/>
            <person name="Liebl W."/>
            <person name="Zverlov V."/>
        </authorList>
    </citation>
    <scope>NUCLEOTIDE SEQUENCE [LARGE SCALE GENOMIC DNA]</scope>
    <source>
        <strain evidence="16 17">GS7-6-2</strain>
    </source>
</reference>
<evidence type="ECO:0000256" key="10">
    <source>
        <dbReference type="ARBA" id="ARBA00023136"/>
    </source>
</evidence>
<dbReference type="SUPFAM" id="SSF81653">
    <property type="entry name" value="Calcium ATPase, transduction domain A"/>
    <property type="match status" value="1"/>
</dbReference>
<keyword evidence="13" id="KW-1003">Cell membrane</keyword>
<dbReference type="SFLD" id="SFLDG00002">
    <property type="entry name" value="C1.7:_P-type_atpase_like"/>
    <property type="match status" value="1"/>
</dbReference>
<dbReference type="InterPro" id="IPR051014">
    <property type="entry name" value="Cation_Transport_ATPase_IB"/>
</dbReference>
<evidence type="ECO:0000256" key="4">
    <source>
        <dbReference type="ARBA" id="ARBA00022692"/>
    </source>
</evidence>
<dbReference type="PRINTS" id="PR00941">
    <property type="entry name" value="CDATPASE"/>
</dbReference>
<comment type="subcellular location">
    <subcellularLocation>
        <location evidence="1">Cell membrane</location>
        <topology evidence="1">Multi-pass membrane protein</topology>
    </subcellularLocation>
</comment>
<dbReference type="InterPro" id="IPR023214">
    <property type="entry name" value="HAD_sf"/>
</dbReference>
<dbReference type="NCBIfam" id="TIGR01512">
    <property type="entry name" value="ATPase-IB2_Cd"/>
    <property type="match status" value="1"/>
</dbReference>
<dbReference type="OrthoDB" id="9760364at2"/>
<dbReference type="PANTHER" id="PTHR48085:SF5">
    <property type="entry name" value="CADMIUM_ZINC-TRANSPORTING ATPASE HMA4-RELATED"/>
    <property type="match status" value="1"/>
</dbReference>
<evidence type="ECO:0000256" key="11">
    <source>
        <dbReference type="ARBA" id="ARBA00039103"/>
    </source>
</evidence>
<keyword evidence="4 13" id="KW-0812">Transmembrane</keyword>
<dbReference type="GO" id="GO:0016887">
    <property type="term" value="F:ATP hydrolysis activity"/>
    <property type="evidence" value="ECO:0007669"/>
    <property type="project" value="InterPro"/>
</dbReference>
<accession>A0A437S8G3</accession>
<gene>
    <name evidence="16" type="primary">cadA</name>
    <name evidence="16" type="ORF">EF514_03630</name>
</gene>
<dbReference type="InterPro" id="IPR027256">
    <property type="entry name" value="P-typ_ATPase_IB"/>
</dbReference>
<dbReference type="InterPro" id="IPR018303">
    <property type="entry name" value="ATPase_P-typ_P_site"/>
</dbReference>
<evidence type="ECO:0000256" key="2">
    <source>
        <dbReference type="ARBA" id="ARBA00006024"/>
    </source>
</evidence>
<dbReference type="NCBIfam" id="TIGR01494">
    <property type="entry name" value="ATPase_P-type"/>
    <property type="match status" value="1"/>
</dbReference>
<dbReference type="GO" id="GO:0005886">
    <property type="term" value="C:plasma membrane"/>
    <property type="evidence" value="ECO:0007669"/>
    <property type="project" value="UniProtKB-SubCell"/>
</dbReference>
<comment type="catalytic activity">
    <reaction evidence="12">
        <text>Cd(2+)(in) + ATP + H2O = Cd(2+)(out) + ADP + phosphate + H(+)</text>
        <dbReference type="Rhea" id="RHEA:12132"/>
        <dbReference type="ChEBI" id="CHEBI:15377"/>
        <dbReference type="ChEBI" id="CHEBI:15378"/>
        <dbReference type="ChEBI" id="CHEBI:30616"/>
        <dbReference type="ChEBI" id="CHEBI:43474"/>
        <dbReference type="ChEBI" id="CHEBI:48775"/>
        <dbReference type="ChEBI" id="CHEBI:456216"/>
        <dbReference type="EC" id="7.2.2.21"/>
    </reaction>
</comment>
<feature type="transmembrane region" description="Helical" evidence="13">
    <location>
        <begin position="415"/>
        <end position="440"/>
    </location>
</feature>
<dbReference type="Gene3D" id="3.40.1110.10">
    <property type="entry name" value="Calcium-transporting ATPase, cytoplasmic domain N"/>
    <property type="match status" value="1"/>
</dbReference>
<evidence type="ECO:0000256" key="7">
    <source>
        <dbReference type="ARBA" id="ARBA00022840"/>
    </source>
</evidence>
<dbReference type="Gene3D" id="3.40.50.1000">
    <property type="entry name" value="HAD superfamily/HAD-like"/>
    <property type="match status" value="1"/>
</dbReference>
<keyword evidence="5 13" id="KW-0479">Metal-binding</keyword>
<evidence type="ECO:0000256" key="12">
    <source>
        <dbReference type="ARBA" id="ARBA00049338"/>
    </source>
</evidence>
<dbReference type="PROSITE" id="PS00154">
    <property type="entry name" value="ATPASE_E1_E2"/>
    <property type="match status" value="1"/>
</dbReference>
<dbReference type="Pfam" id="PF00122">
    <property type="entry name" value="E1-E2_ATPase"/>
    <property type="match status" value="1"/>
</dbReference>
<dbReference type="InterPro" id="IPR036412">
    <property type="entry name" value="HAD-like_sf"/>
</dbReference>
<dbReference type="Pfam" id="PF00702">
    <property type="entry name" value="Hydrolase"/>
    <property type="match status" value="1"/>
</dbReference>
<dbReference type="EMBL" id="RLIH01000003">
    <property type="protein sequence ID" value="RVU55373.1"/>
    <property type="molecule type" value="Genomic_DNA"/>
</dbReference>
<feature type="domain" description="HMA" evidence="15">
    <location>
        <begin position="75"/>
        <end position="114"/>
    </location>
</feature>
<dbReference type="FunFam" id="2.70.150.10:FF:000002">
    <property type="entry name" value="Copper-transporting ATPase 1, putative"/>
    <property type="match status" value="1"/>
</dbReference>
<dbReference type="InterPro" id="IPR036163">
    <property type="entry name" value="HMA_dom_sf"/>
</dbReference>
<feature type="domain" description="P-type ATPase A" evidence="14">
    <location>
        <begin position="268"/>
        <end position="368"/>
    </location>
</feature>
<evidence type="ECO:0000259" key="15">
    <source>
        <dbReference type="Pfam" id="PF00403"/>
    </source>
</evidence>
<dbReference type="InterPro" id="IPR006121">
    <property type="entry name" value="HMA_dom"/>
</dbReference>
<dbReference type="Gene3D" id="2.70.150.10">
    <property type="entry name" value="Calcium-transporting ATPase, cytoplasmic transduction domain A"/>
    <property type="match status" value="1"/>
</dbReference>
<dbReference type="PANTHER" id="PTHR48085">
    <property type="entry name" value="CADMIUM/ZINC-TRANSPORTING ATPASE HMA2-RELATED"/>
    <property type="match status" value="1"/>
</dbReference>
<dbReference type="CDD" id="cd00371">
    <property type="entry name" value="HMA"/>
    <property type="match status" value="1"/>
</dbReference>
<protein>
    <recommendedName>
        <fullName evidence="11">Cd(2+)-exporting ATPase</fullName>
        <ecNumber evidence="11">7.2.2.21</ecNumber>
    </recommendedName>
</protein>
<evidence type="ECO:0000256" key="13">
    <source>
        <dbReference type="RuleBase" id="RU362081"/>
    </source>
</evidence>
<dbReference type="InterPro" id="IPR008250">
    <property type="entry name" value="ATPase_P-typ_transduc_dom_A_sf"/>
</dbReference>
<dbReference type="SFLD" id="SFLDF00027">
    <property type="entry name" value="p-type_atpase"/>
    <property type="match status" value="1"/>
</dbReference>
<comment type="caution">
    <text evidence="16">The sequence shown here is derived from an EMBL/GenBank/DDBJ whole genome shotgun (WGS) entry which is preliminary data.</text>
</comment>
<dbReference type="SUPFAM" id="SSF55008">
    <property type="entry name" value="HMA, heavy metal-associated domain"/>
    <property type="match status" value="1"/>
</dbReference>
<dbReference type="InterPro" id="IPR044492">
    <property type="entry name" value="P_typ_ATPase_HD_dom"/>
</dbReference>
<keyword evidence="16" id="KW-0378">Hydrolase</keyword>
<dbReference type="RefSeq" id="WP_127723924.1">
    <property type="nucleotide sequence ID" value="NZ_RLIH01000003.1"/>
</dbReference>
<feature type="transmembrane region" description="Helical" evidence="13">
    <location>
        <begin position="717"/>
        <end position="737"/>
    </location>
</feature>
<evidence type="ECO:0000313" key="16">
    <source>
        <dbReference type="EMBL" id="RVU55373.1"/>
    </source>
</evidence>
<dbReference type="GO" id="GO:0046872">
    <property type="term" value="F:metal ion binding"/>
    <property type="evidence" value="ECO:0007669"/>
    <property type="project" value="UniProtKB-KW"/>
</dbReference>
<dbReference type="Proteomes" id="UP000288812">
    <property type="component" value="Unassembled WGS sequence"/>
</dbReference>
<dbReference type="InterPro" id="IPR023299">
    <property type="entry name" value="ATPase_P-typ_cyto_dom_N"/>
</dbReference>
<organism evidence="16 17">
    <name type="scientific">Anaerosphaera multitolerans</name>
    <dbReference type="NCBI Taxonomy" id="2487351"/>
    <lineage>
        <taxon>Bacteria</taxon>
        <taxon>Bacillati</taxon>
        <taxon>Bacillota</taxon>
        <taxon>Tissierellia</taxon>
        <taxon>Tissierellales</taxon>
        <taxon>Peptoniphilaceae</taxon>
        <taxon>Anaerosphaera</taxon>
    </lineage>
</organism>
<dbReference type="InterPro" id="IPR023298">
    <property type="entry name" value="ATPase_P-typ_TM_dom_sf"/>
</dbReference>
<proteinExistence type="inferred from homology"/>
<feature type="transmembrane region" description="Helical" evidence="13">
    <location>
        <begin position="187"/>
        <end position="206"/>
    </location>
</feature>
<dbReference type="InterPro" id="IPR059000">
    <property type="entry name" value="ATPase_P-type_domA"/>
</dbReference>
<keyword evidence="9 13" id="KW-1133">Transmembrane helix</keyword>
<dbReference type="SUPFAM" id="SSF81665">
    <property type="entry name" value="Calcium ATPase, transmembrane domain M"/>
    <property type="match status" value="1"/>
</dbReference>
<evidence type="ECO:0000259" key="14">
    <source>
        <dbReference type="Pfam" id="PF00122"/>
    </source>
</evidence>
<dbReference type="EC" id="7.2.2.21" evidence="11"/>
<dbReference type="SUPFAM" id="SSF56784">
    <property type="entry name" value="HAD-like"/>
    <property type="match status" value="1"/>
</dbReference>
<dbReference type="PRINTS" id="PR00119">
    <property type="entry name" value="CATATPASE"/>
</dbReference>
<evidence type="ECO:0000256" key="5">
    <source>
        <dbReference type="ARBA" id="ARBA00022723"/>
    </source>
</evidence>
<evidence type="ECO:0000313" key="17">
    <source>
        <dbReference type="Proteomes" id="UP000288812"/>
    </source>
</evidence>
<dbReference type="AlphaFoldDB" id="A0A437S8G3"/>
<evidence type="ECO:0000256" key="8">
    <source>
        <dbReference type="ARBA" id="ARBA00022967"/>
    </source>
</evidence>
<dbReference type="GO" id="GO:0008551">
    <property type="term" value="F:P-type cadmium transporter activity"/>
    <property type="evidence" value="ECO:0007669"/>
    <property type="project" value="UniProtKB-EC"/>
</dbReference>
<dbReference type="Gene3D" id="3.30.70.100">
    <property type="match status" value="1"/>
</dbReference>
<evidence type="ECO:0000256" key="3">
    <source>
        <dbReference type="ARBA" id="ARBA00022539"/>
    </source>
</evidence>
<keyword evidence="8" id="KW-1278">Translocase</keyword>
<sequence length="768" mass="83873">MKYLIKGLNCSICKNDLIKHKSQIKGLSKIYSSSDDLVLETSDGLNSSEILKEIIDHLKHIGHNHNIEIYDEYTIYLKGLTCANCAQKIESETKKLFGVKDANFDFSTEKFNISMVAGTSRNNVFNSVDDVVRRLEPGVEVLETLDEVKKKKSLGILQYKDQLIKFLVVFLGLIINTKLDINNTLKFSVYIILYLIVGFDVLKSAFKNILNGEVFDEQFLMSIASIGAIVVGEYPEAVAVMLFYEIGEMFEDIALERSRDSISAALTLKPDYANLLVGEEVVSVDPKEVEIGDIIFIRPGEKVPLDGIVLSGSGLVDTSAITGESVPVYLEEGQKIISGSVNKDSLLKVKVESTYDNTTIAKIIDLVENANARKAPIEKFITKFAKVYTPIVVLLAVLLTTIPPIFGILEFKDALFRACTFLVISCPCALVISVPLSMFAGIGSASKYGIFVKGGNYLEALSELSDVVFDKTGTITKGVFEVTEINPTGNLSKNELLRLAAIGEQNSTHPIARAIVSNAHNLDINEETVEFTEIAGKGVSYKLKNQLILVGNKKLLIDNNIDVTSESKVIGVKVYVAKDSEYLGEIVVSDKLKDNIKEDLRNLESEGIRLTMLSGDTEDNVTEVAKEVGIKNYYGGLLPTDKVNKLEEMLKTSKEKVAFVGDGVNDAPVLAMADVGIAMGSIGSDYAIEASDVVLMTDEISKISQGIKISKGTKKIIYQNIIFALGVKFIILILGALGIATMWAAVFADVGVTVIAVINSMRALKIRA</sequence>
<dbReference type="GO" id="GO:0005524">
    <property type="term" value="F:ATP binding"/>
    <property type="evidence" value="ECO:0007669"/>
    <property type="project" value="UniProtKB-UniRule"/>
</dbReference>
<evidence type="ECO:0000256" key="6">
    <source>
        <dbReference type="ARBA" id="ARBA00022741"/>
    </source>
</evidence>
<keyword evidence="3" id="KW-0104">Cadmium</keyword>
<keyword evidence="7 13" id="KW-0067">ATP-binding</keyword>
<feature type="transmembrane region" description="Helical" evidence="13">
    <location>
        <begin position="743"/>
        <end position="764"/>
    </location>
</feature>